<reference evidence="2" key="2">
    <citation type="submission" date="2020-01" db="EMBL/GenBank/DDBJ databases">
        <title>Complete genome investigation of Xanthomonas oryzae strains.</title>
        <authorList>
            <person name="Kaur A."/>
            <person name="Bansal K."/>
            <person name="Patil P.B."/>
        </authorList>
    </citation>
    <scope>NUCLEOTIDE SEQUENCE</scope>
    <source>
        <strain evidence="2">IXO792</strain>
    </source>
</reference>
<protein>
    <submittedName>
        <fullName evidence="2">Helix-turn-helix domain-containing protein</fullName>
    </submittedName>
</protein>
<dbReference type="Proteomes" id="UP000187097">
    <property type="component" value="Chromosome"/>
</dbReference>
<dbReference type="InterPro" id="IPR025246">
    <property type="entry name" value="IS30-like_HTH"/>
</dbReference>
<dbReference type="EMBL" id="CP047493">
    <property type="protein sequence ID" value="UXW00524.1"/>
    <property type="molecule type" value="Genomic_DNA"/>
</dbReference>
<accession>A0AAJ5SN09</accession>
<evidence type="ECO:0000313" key="2">
    <source>
        <dbReference type="EMBL" id="UXW00524.1"/>
    </source>
</evidence>
<dbReference type="Pfam" id="PF13936">
    <property type="entry name" value="HTH_38"/>
    <property type="match status" value="1"/>
</dbReference>
<evidence type="ECO:0000259" key="1">
    <source>
        <dbReference type="Pfam" id="PF13936"/>
    </source>
</evidence>
<gene>
    <name evidence="2" type="ORF">IXO792_04380</name>
</gene>
<organism evidence="2 3">
    <name type="scientific">Xanthomonas oryzae pv. oryzae</name>
    <dbReference type="NCBI Taxonomy" id="64187"/>
    <lineage>
        <taxon>Bacteria</taxon>
        <taxon>Pseudomonadati</taxon>
        <taxon>Pseudomonadota</taxon>
        <taxon>Gammaproteobacteria</taxon>
        <taxon>Lysobacterales</taxon>
        <taxon>Lysobacteraceae</taxon>
        <taxon>Xanthomonas</taxon>
    </lineage>
</organism>
<dbReference type="AlphaFoldDB" id="A0AAJ5SN09"/>
<reference evidence="2" key="1">
    <citation type="submission" date="2015-01" db="EMBL/GenBank/DDBJ databases">
        <authorList>
            <person name="Midha S."/>
            <person name="Anil M.G."/>
            <person name="Mishra D."/>
            <person name="Brahma K."/>
            <person name="Laha G.S."/>
            <person name="Sundaram R.M."/>
            <person name="Sonti R.V."/>
            <person name="Patil P.B."/>
        </authorList>
    </citation>
    <scope>NUCLEOTIDE SEQUENCE</scope>
    <source>
        <strain evidence="2">IXO792</strain>
    </source>
</reference>
<proteinExistence type="predicted"/>
<feature type="domain" description="Transposase IS30-like HTH" evidence="1">
    <location>
        <begin position="6"/>
        <end position="32"/>
    </location>
</feature>
<sequence>MLEIERARGQSVRAISRILGRSPSTLSRELAKQDSTTYMRAQCGQALPRTASA</sequence>
<name>A0AAJ5SN09_XANOO</name>
<evidence type="ECO:0000313" key="3">
    <source>
        <dbReference type="Proteomes" id="UP000187097"/>
    </source>
</evidence>